<dbReference type="InterPro" id="IPR050256">
    <property type="entry name" value="Glycosyltransferase_2"/>
</dbReference>
<dbReference type="Pfam" id="PF00535">
    <property type="entry name" value="Glycos_transf_2"/>
    <property type="match status" value="1"/>
</dbReference>
<dbReference type="RefSeq" id="WP_353548914.1">
    <property type="nucleotide sequence ID" value="NZ_AP029612.1"/>
</dbReference>
<evidence type="ECO:0000313" key="9">
    <source>
        <dbReference type="EMBL" id="BFG71279.1"/>
    </source>
</evidence>
<evidence type="ECO:0000256" key="2">
    <source>
        <dbReference type="ARBA" id="ARBA00022676"/>
    </source>
</evidence>
<dbReference type="InterPro" id="IPR029044">
    <property type="entry name" value="Nucleotide-diphossugar_trans"/>
</dbReference>
<proteinExistence type="predicted"/>
<dbReference type="AlphaFoldDB" id="A0AAT9GL13"/>
<evidence type="ECO:0000256" key="6">
    <source>
        <dbReference type="ARBA" id="ARBA00023136"/>
    </source>
</evidence>
<comment type="subcellular location">
    <subcellularLocation>
        <location evidence="1">Membrane</location>
        <topology evidence="1">Multi-pass membrane protein</topology>
    </subcellularLocation>
</comment>
<keyword evidence="4 7" id="KW-0812">Transmembrane</keyword>
<reference evidence="9" key="1">
    <citation type="submission" date="2024-02" db="EMBL/GenBank/DDBJ databases">
        <title>Sediminibacterium planktonica sp. nov. and Sediminibacterium longus sp. nov., isolated from surface lake and river water.</title>
        <authorList>
            <person name="Watanabe K."/>
            <person name="Takemine S."/>
            <person name="Ishii Y."/>
            <person name="Ogata Y."/>
            <person name="Shindo C."/>
            <person name="Suda W."/>
        </authorList>
    </citation>
    <scope>NUCLEOTIDE SEQUENCE</scope>
    <source>
        <strain evidence="9">KACHI17</strain>
    </source>
</reference>
<dbReference type="PANTHER" id="PTHR48090">
    <property type="entry name" value="UNDECAPRENYL-PHOSPHATE 4-DEOXY-4-FORMAMIDO-L-ARABINOSE TRANSFERASE-RELATED"/>
    <property type="match status" value="1"/>
</dbReference>
<keyword evidence="2" id="KW-0328">Glycosyltransferase</keyword>
<evidence type="ECO:0000256" key="7">
    <source>
        <dbReference type="SAM" id="Phobius"/>
    </source>
</evidence>
<dbReference type="PANTHER" id="PTHR48090:SF1">
    <property type="entry name" value="PROPHAGE BACTOPRENOL GLUCOSYL TRANSFERASE HOMOLOG"/>
    <property type="match status" value="1"/>
</dbReference>
<evidence type="ECO:0000256" key="1">
    <source>
        <dbReference type="ARBA" id="ARBA00004141"/>
    </source>
</evidence>
<feature type="domain" description="Glycosyltransferase 2-like" evidence="8">
    <location>
        <begin position="6"/>
        <end position="166"/>
    </location>
</feature>
<dbReference type="CDD" id="cd04187">
    <property type="entry name" value="DPM1_like_bac"/>
    <property type="match status" value="1"/>
</dbReference>
<keyword evidence="3" id="KW-0808">Transferase</keyword>
<name>A0AAT9GL13_9BACT</name>
<feature type="transmembrane region" description="Helical" evidence="7">
    <location>
        <begin position="264"/>
        <end position="289"/>
    </location>
</feature>
<organism evidence="9">
    <name type="scientific">Sediminibacterium sp. KACHI17</name>
    <dbReference type="NCBI Taxonomy" id="1751071"/>
    <lineage>
        <taxon>Bacteria</taxon>
        <taxon>Pseudomonadati</taxon>
        <taxon>Bacteroidota</taxon>
        <taxon>Chitinophagia</taxon>
        <taxon>Chitinophagales</taxon>
        <taxon>Chitinophagaceae</taxon>
        <taxon>Sediminibacterium</taxon>
    </lineage>
</organism>
<evidence type="ECO:0000259" key="8">
    <source>
        <dbReference type="Pfam" id="PF00535"/>
    </source>
</evidence>
<dbReference type="GO" id="GO:0016757">
    <property type="term" value="F:glycosyltransferase activity"/>
    <property type="evidence" value="ECO:0007669"/>
    <property type="project" value="UniProtKB-KW"/>
</dbReference>
<evidence type="ECO:0000256" key="4">
    <source>
        <dbReference type="ARBA" id="ARBA00022692"/>
    </source>
</evidence>
<protein>
    <submittedName>
        <fullName evidence="9">Glycosyltransferase family 2 protein</fullName>
    </submittedName>
</protein>
<dbReference type="GO" id="GO:0005886">
    <property type="term" value="C:plasma membrane"/>
    <property type="evidence" value="ECO:0007669"/>
    <property type="project" value="TreeGrafter"/>
</dbReference>
<dbReference type="SUPFAM" id="SSF53448">
    <property type="entry name" value="Nucleotide-diphospho-sugar transferases"/>
    <property type="match status" value="1"/>
</dbReference>
<sequence length="309" mass="35407">MKKKISILIPVCNEEQNIPVIIHAIGETIDTTIYDHRFIFIDDGSSDKTNAVLKDMAVEHKHVFFISLSKNFGHQNALKAGIDCIHQDADCVIMMDGDLQHPPALIPLMLEKWNEGYDIVYTLRKDEDNIPFLKKKTASLFYRLLNKMSDIEVETGAADFRLIDKKTFPVFKSFNERDLFLRGLTKWVGFKQISIEYSPGDRNFGQSKYTYKKMVRFALQGITSFSTKPLYTAAYLGLFFSVTSLLYVPYTIYSYYFGKPISGWASLIVTISFFGGLQLMILGIIGLYLGKLFMQSKNRPNYIIRESNL</sequence>
<feature type="transmembrane region" description="Helical" evidence="7">
    <location>
        <begin position="230"/>
        <end position="252"/>
    </location>
</feature>
<keyword evidence="5 7" id="KW-1133">Transmembrane helix</keyword>
<evidence type="ECO:0000256" key="5">
    <source>
        <dbReference type="ARBA" id="ARBA00022989"/>
    </source>
</evidence>
<dbReference type="EMBL" id="AP029612">
    <property type="protein sequence ID" value="BFG71279.1"/>
    <property type="molecule type" value="Genomic_DNA"/>
</dbReference>
<evidence type="ECO:0000256" key="3">
    <source>
        <dbReference type="ARBA" id="ARBA00022679"/>
    </source>
</evidence>
<keyword evidence="6 7" id="KW-0472">Membrane</keyword>
<dbReference type="InterPro" id="IPR001173">
    <property type="entry name" value="Glyco_trans_2-like"/>
</dbReference>
<accession>A0AAT9GL13</accession>
<dbReference type="Gene3D" id="3.90.550.10">
    <property type="entry name" value="Spore Coat Polysaccharide Biosynthesis Protein SpsA, Chain A"/>
    <property type="match status" value="1"/>
</dbReference>
<gene>
    <name evidence="9" type="ORF">KACHI17_21600</name>
</gene>